<dbReference type="EMBL" id="JAPDDR010000014">
    <property type="protein sequence ID" value="MCW1916359.1"/>
    <property type="molecule type" value="Genomic_DNA"/>
</dbReference>
<protein>
    <recommendedName>
        <fullName evidence="4">DUF1559 domain-containing protein</fullName>
    </recommendedName>
</protein>
<proteinExistence type="predicted"/>
<evidence type="ECO:0008006" key="4">
    <source>
        <dbReference type="Google" id="ProtNLM"/>
    </source>
</evidence>
<keyword evidence="3" id="KW-1185">Reference proteome</keyword>
<comment type="caution">
    <text evidence="2">The sequence shown here is derived from an EMBL/GenBank/DDBJ whole genome shotgun (WGS) entry which is preliminary data.</text>
</comment>
<evidence type="ECO:0000313" key="2">
    <source>
        <dbReference type="EMBL" id="MCW1916359.1"/>
    </source>
</evidence>
<reference evidence="2" key="1">
    <citation type="submission" date="2022-10" db="EMBL/GenBank/DDBJ databases">
        <title>Luteolibacter sp. GHJ8, whole genome shotgun sequencing project.</title>
        <authorList>
            <person name="Zhao G."/>
            <person name="Shen L."/>
        </authorList>
    </citation>
    <scope>NUCLEOTIDE SEQUENCE</scope>
    <source>
        <strain evidence="2">GHJ8</strain>
    </source>
</reference>
<accession>A0ABT3G9S3</accession>
<sequence>MNPTPTSPPHPGDLPEKRKSTSWKNIVGLLLLAGLVFFLLDALPPIIPRHKPAADRTEALNNIRQVHLALVEFDNEFGKFPDAGTVDAVKAKHPTELDLGAGSSNQIFRQLVASGQKSEKPFWCKTPWSPKKPDDIYLPGKALEPGEVGFAYIAGLSIKDDPSTPLLVAPLIPGTTQFDPKPYGGKAIILRLDGSATPMQIRADNGQAWFNGKNLFDPAQPFWKGKTADIKWPETR</sequence>
<feature type="transmembrane region" description="Helical" evidence="1">
    <location>
        <begin position="26"/>
        <end position="47"/>
    </location>
</feature>
<evidence type="ECO:0000256" key="1">
    <source>
        <dbReference type="SAM" id="Phobius"/>
    </source>
</evidence>
<keyword evidence="1" id="KW-1133">Transmembrane helix</keyword>
<gene>
    <name evidence="2" type="ORF">OJ996_22415</name>
</gene>
<keyword evidence="1" id="KW-0812">Transmembrane</keyword>
<dbReference type="Proteomes" id="UP001165653">
    <property type="component" value="Unassembled WGS sequence"/>
</dbReference>
<keyword evidence="1" id="KW-0472">Membrane</keyword>
<organism evidence="2 3">
    <name type="scientific">Luteolibacter rhizosphaerae</name>
    <dbReference type="NCBI Taxonomy" id="2989719"/>
    <lineage>
        <taxon>Bacteria</taxon>
        <taxon>Pseudomonadati</taxon>
        <taxon>Verrucomicrobiota</taxon>
        <taxon>Verrucomicrobiia</taxon>
        <taxon>Verrucomicrobiales</taxon>
        <taxon>Verrucomicrobiaceae</taxon>
        <taxon>Luteolibacter</taxon>
    </lineage>
</organism>
<name>A0ABT3G9S3_9BACT</name>
<dbReference type="RefSeq" id="WP_264515932.1">
    <property type="nucleotide sequence ID" value="NZ_JAPDDR010000014.1"/>
</dbReference>
<evidence type="ECO:0000313" key="3">
    <source>
        <dbReference type="Proteomes" id="UP001165653"/>
    </source>
</evidence>